<evidence type="ECO:0000256" key="1">
    <source>
        <dbReference type="ARBA" id="ARBA00022729"/>
    </source>
</evidence>
<dbReference type="InterPro" id="IPR035513">
    <property type="entry name" value="Invertase/methylesterase_inhib"/>
</dbReference>
<dbReference type="NCBIfam" id="TIGR01614">
    <property type="entry name" value="PME_inhib"/>
    <property type="match status" value="1"/>
</dbReference>
<dbReference type="EMBL" id="BPVZ01000126">
    <property type="protein sequence ID" value="GKV38106.1"/>
    <property type="molecule type" value="Genomic_DNA"/>
</dbReference>
<reference evidence="5 6" key="1">
    <citation type="journal article" date="2021" name="Commun. Biol.">
        <title>The genome of Shorea leprosula (Dipterocarpaceae) highlights the ecological relevance of drought in aseasonal tropical rainforests.</title>
        <authorList>
            <person name="Ng K.K.S."/>
            <person name="Kobayashi M.J."/>
            <person name="Fawcett J.A."/>
            <person name="Hatakeyama M."/>
            <person name="Paape T."/>
            <person name="Ng C.H."/>
            <person name="Ang C.C."/>
            <person name="Tnah L.H."/>
            <person name="Lee C.T."/>
            <person name="Nishiyama T."/>
            <person name="Sese J."/>
            <person name="O'Brien M.J."/>
            <person name="Copetti D."/>
            <person name="Mohd Noor M.I."/>
            <person name="Ong R.C."/>
            <person name="Putra M."/>
            <person name="Sireger I.Z."/>
            <person name="Indrioko S."/>
            <person name="Kosugi Y."/>
            <person name="Izuno A."/>
            <person name="Isagi Y."/>
            <person name="Lee S.L."/>
            <person name="Shimizu K.K."/>
        </authorList>
    </citation>
    <scope>NUCLEOTIDE SEQUENCE [LARGE SCALE GENOMIC DNA]</scope>
    <source>
        <strain evidence="5">214</strain>
    </source>
</reference>
<dbReference type="InterPro" id="IPR051955">
    <property type="entry name" value="PME_Inhibitor"/>
</dbReference>
<comment type="caution">
    <text evidence="5">The sequence shown here is derived from an EMBL/GenBank/DDBJ whole genome shotgun (WGS) entry which is preliminary data.</text>
</comment>
<dbReference type="FunFam" id="1.20.140.40:FF:000005">
    <property type="entry name" value="Pectin methylesterase inhibitor 1"/>
    <property type="match status" value="1"/>
</dbReference>
<keyword evidence="6" id="KW-1185">Reference proteome</keyword>
<sequence>MKNLTLVTLLPLFILLLLPAYRASVSATSPFQTPKNIEYIKTSCNTTTYPRLCYRSLSIYASKINSSPRLLADTALNVTHKATASGSRLMKNISRIHGLTRKEAAAVADCMEVIGNSVDELQQSIGELGHINRTNFDITMSDIQTWVSAALTDDDTCIDGFEGRAMDGKVKNMVRRHVVRIAHLTSNALAIINKYASNPSNRP</sequence>
<proteinExistence type="inferred from homology"/>
<evidence type="ECO:0000256" key="2">
    <source>
        <dbReference type="ARBA" id="ARBA00038471"/>
    </source>
</evidence>
<evidence type="ECO:0000256" key="3">
    <source>
        <dbReference type="SAM" id="SignalP"/>
    </source>
</evidence>
<keyword evidence="1 3" id="KW-0732">Signal</keyword>
<dbReference type="Pfam" id="PF04043">
    <property type="entry name" value="PMEI"/>
    <property type="match status" value="1"/>
</dbReference>
<evidence type="ECO:0000259" key="4">
    <source>
        <dbReference type="SMART" id="SM00856"/>
    </source>
</evidence>
<evidence type="ECO:0000313" key="6">
    <source>
        <dbReference type="Proteomes" id="UP001054252"/>
    </source>
</evidence>
<dbReference type="AlphaFoldDB" id="A0AAV5LL01"/>
<dbReference type="SUPFAM" id="SSF101148">
    <property type="entry name" value="Plant invertase/pectin methylesterase inhibitor"/>
    <property type="match status" value="1"/>
</dbReference>
<dbReference type="Gene3D" id="1.20.140.40">
    <property type="entry name" value="Invertase/pectin methylesterase inhibitor family protein"/>
    <property type="match status" value="1"/>
</dbReference>
<comment type="similarity">
    <text evidence="2">Belongs to the PMEI family.</text>
</comment>
<dbReference type="PANTHER" id="PTHR31080:SF118">
    <property type="entry name" value="PECTINESTERASE INHIBITOR 10"/>
    <property type="match status" value="1"/>
</dbReference>
<dbReference type="InterPro" id="IPR006501">
    <property type="entry name" value="Pectinesterase_inhib_dom"/>
</dbReference>
<dbReference type="SMART" id="SM00856">
    <property type="entry name" value="PMEI"/>
    <property type="match status" value="1"/>
</dbReference>
<dbReference type="CDD" id="cd15798">
    <property type="entry name" value="PMEI-like_3"/>
    <property type="match status" value="1"/>
</dbReference>
<gene>
    <name evidence="5" type="ORF">SLEP1_g46052</name>
</gene>
<evidence type="ECO:0000313" key="5">
    <source>
        <dbReference type="EMBL" id="GKV38106.1"/>
    </source>
</evidence>
<dbReference type="GO" id="GO:0046910">
    <property type="term" value="F:pectinesterase inhibitor activity"/>
    <property type="evidence" value="ECO:0007669"/>
    <property type="project" value="UniProtKB-ARBA"/>
</dbReference>
<accession>A0AAV5LL01</accession>
<name>A0AAV5LL01_9ROSI</name>
<organism evidence="5 6">
    <name type="scientific">Rubroshorea leprosula</name>
    <dbReference type="NCBI Taxonomy" id="152421"/>
    <lineage>
        <taxon>Eukaryota</taxon>
        <taxon>Viridiplantae</taxon>
        <taxon>Streptophyta</taxon>
        <taxon>Embryophyta</taxon>
        <taxon>Tracheophyta</taxon>
        <taxon>Spermatophyta</taxon>
        <taxon>Magnoliopsida</taxon>
        <taxon>eudicotyledons</taxon>
        <taxon>Gunneridae</taxon>
        <taxon>Pentapetalae</taxon>
        <taxon>rosids</taxon>
        <taxon>malvids</taxon>
        <taxon>Malvales</taxon>
        <taxon>Dipterocarpaceae</taxon>
        <taxon>Rubroshorea</taxon>
    </lineage>
</organism>
<feature type="signal peptide" evidence="3">
    <location>
        <begin position="1"/>
        <end position="27"/>
    </location>
</feature>
<protein>
    <recommendedName>
        <fullName evidence="4">Pectinesterase inhibitor domain-containing protein</fullName>
    </recommendedName>
</protein>
<feature type="chain" id="PRO_5043674865" description="Pectinesterase inhibitor domain-containing protein" evidence="3">
    <location>
        <begin position="28"/>
        <end position="203"/>
    </location>
</feature>
<dbReference type="Proteomes" id="UP001054252">
    <property type="component" value="Unassembled WGS sequence"/>
</dbReference>
<dbReference type="PANTHER" id="PTHR31080">
    <property type="entry name" value="PECTINESTERASE INHIBITOR-LIKE"/>
    <property type="match status" value="1"/>
</dbReference>
<feature type="domain" description="Pectinesterase inhibitor" evidence="4">
    <location>
        <begin position="35"/>
        <end position="191"/>
    </location>
</feature>